<accession>A0A7H0IPP9</accession>
<dbReference type="PANTHER" id="PTHR30086">
    <property type="entry name" value="ARGININE EXPORTER PROTEIN ARGO"/>
    <property type="match status" value="1"/>
</dbReference>
<sequence length="162" mass="17751">MSSAAVLQGLLVTAGVASVVVRVQPLFLAVKWAGVAYLAWLAFASLRSAVRGHYADIGAHEVSRPSPWIAYRRGFLCNATNPKILVFYLSLLPQFVGQDAPWTAWLAHAWTVPFLGTLWLLLVVGLVGSLRFWLERRPVRRAFDASAGLALCLFCVSLAREA</sequence>
<dbReference type="KEGG" id="sroi:IAG44_38500"/>
<dbReference type="PANTHER" id="PTHR30086:SF20">
    <property type="entry name" value="ARGININE EXPORTER PROTEIN ARGO-RELATED"/>
    <property type="match status" value="1"/>
</dbReference>
<keyword evidence="2" id="KW-1003">Cell membrane</keyword>
<evidence type="ECO:0000256" key="5">
    <source>
        <dbReference type="ARBA" id="ARBA00023136"/>
    </source>
</evidence>
<dbReference type="RefSeq" id="WP_187751689.1">
    <property type="nucleotide sequence ID" value="NZ_CP060828.1"/>
</dbReference>
<dbReference type="Pfam" id="PF01810">
    <property type="entry name" value="LysE"/>
    <property type="match status" value="1"/>
</dbReference>
<proteinExistence type="predicted"/>
<evidence type="ECO:0000256" key="2">
    <source>
        <dbReference type="ARBA" id="ARBA00022475"/>
    </source>
</evidence>
<keyword evidence="4 6" id="KW-1133">Transmembrane helix</keyword>
<evidence type="ECO:0000256" key="6">
    <source>
        <dbReference type="SAM" id="Phobius"/>
    </source>
</evidence>
<keyword evidence="5 6" id="KW-0472">Membrane</keyword>
<evidence type="ECO:0000256" key="4">
    <source>
        <dbReference type="ARBA" id="ARBA00022989"/>
    </source>
</evidence>
<keyword evidence="8" id="KW-1185">Reference proteome</keyword>
<organism evidence="7 8">
    <name type="scientific">Streptomyces roseirectus</name>
    <dbReference type="NCBI Taxonomy" id="2768066"/>
    <lineage>
        <taxon>Bacteria</taxon>
        <taxon>Bacillati</taxon>
        <taxon>Actinomycetota</taxon>
        <taxon>Actinomycetes</taxon>
        <taxon>Kitasatosporales</taxon>
        <taxon>Streptomycetaceae</taxon>
        <taxon>Streptomyces</taxon>
    </lineage>
</organism>
<dbReference type="InterPro" id="IPR001123">
    <property type="entry name" value="LeuE-type"/>
</dbReference>
<dbReference type="Proteomes" id="UP000516052">
    <property type="component" value="Chromosome"/>
</dbReference>
<dbReference type="GO" id="GO:0005886">
    <property type="term" value="C:plasma membrane"/>
    <property type="evidence" value="ECO:0007669"/>
    <property type="project" value="UniProtKB-SubCell"/>
</dbReference>
<name>A0A7H0IPP9_9ACTN</name>
<protein>
    <submittedName>
        <fullName evidence="7">LysE family translocator</fullName>
    </submittedName>
</protein>
<dbReference type="EMBL" id="CP060828">
    <property type="protein sequence ID" value="QNP74765.1"/>
    <property type="molecule type" value="Genomic_DNA"/>
</dbReference>
<feature type="transmembrane region" description="Helical" evidence="6">
    <location>
        <begin position="32"/>
        <end position="50"/>
    </location>
</feature>
<keyword evidence="3 6" id="KW-0812">Transmembrane</keyword>
<evidence type="ECO:0000313" key="8">
    <source>
        <dbReference type="Proteomes" id="UP000516052"/>
    </source>
</evidence>
<dbReference type="GO" id="GO:0015171">
    <property type="term" value="F:amino acid transmembrane transporter activity"/>
    <property type="evidence" value="ECO:0007669"/>
    <property type="project" value="TreeGrafter"/>
</dbReference>
<evidence type="ECO:0000256" key="1">
    <source>
        <dbReference type="ARBA" id="ARBA00004651"/>
    </source>
</evidence>
<evidence type="ECO:0000313" key="7">
    <source>
        <dbReference type="EMBL" id="QNP74765.1"/>
    </source>
</evidence>
<feature type="transmembrane region" description="Helical" evidence="6">
    <location>
        <begin position="110"/>
        <end position="130"/>
    </location>
</feature>
<comment type="subcellular location">
    <subcellularLocation>
        <location evidence="1">Cell membrane</location>
        <topology evidence="1">Multi-pass membrane protein</topology>
    </subcellularLocation>
</comment>
<gene>
    <name evidence="7" type="ORF">IAG44_38500</name>
</gene>
<evidence type="ECO:0000256" key="3">
    <source>
        <dbReference type="ARBA" id="ARBA00022692"/>
    </source>
</evidence>
<dbReference type="AlphaFoldDB" id="A0A7H0IPP9"/>
<reference evidence="7 8" key="1">
    <citation type="submission" date="2020-08" db="EMBL/GenBank/DDBJ databases">
        <title>A novel species.</title>
        <authorList>
            <person name="Gao J."/>
        </authorList>
    </citation>
    <scope>NUCLEOTIDE SEQUENCE [LARGE SCALE GENOMIC DNA]</scope>
    <source>
        <strain evidence="7 8">CRXT-G-22</strain>
    </source>
</reference>